<accession>A0ABT8FMD0</accession>
<dbReference type="Proteomes" id="UP001168620">
    <property type="component" value="Unassembled WGS sequence"/>
</dbReference>
<dbReference type="Gene3D" id="3.90.1720.10">
    <property type="entry name" value="endopeptidase domain like (from Nostoc punctiforme)"/>
    <property type="match status" value="1"/>
</dbReference>
<dbReference type="InterPro" id="IPR007921">
    <property type="entry name" value="CHAP_dom"/>
</dbReference>
<feature type="domain" description="Peptidase C51" evidence="1">
    <location>
        <begin position="1"/>
        <end position="109"/>
    </location>
</feature>
<name>A0ABT8FMD0_9ACTN</name>
<organism evidence="2 3">
    <name type="scientific">Nocardioides oceani</name>
    <dbReference type="NCBI Taxonomy" id="3058369"/>
    <lineage>
        <taxon>Bacteria</taxon>
        <taxon>Bacillati</taxon>
        <taxon>Actinomycetota</taxon>
        <taxon>Actinomycetes</taxon>
        <taxon>Propionibacteriales</taxon>
        <taxon>Nocardioidaceae</taxon>
        <taxon>Nocardioides</taxon>
    </lineage>
</organism>
<reference evidence="2" key="1">
    <citation type="submission" date="2023-06" db="EMBL/GenBank/DDBJ databases">
        <title>Draft genome sequence of Nocardioides sp. SOB77.</title>
        <authorList>
            <person name="Zhang G."/>
        </authorList>
    </citation>
    <scope>NUCLEOTIDE SEQUENCE</scope>
    <source>
        <strain evidence="2">SOB77</strain>
    </source>
</reference>
<keyword evidence="3" id="KW-1185">Reference proteome</keyword>
<sequence length="475" mass="49807">MYAGHNCTNYVAYRLIESGMPNARPWEGSGNANNWGAEMASITDQVPRVGAVAWWKANVPPAGSAGHVAYVEKVISSTEIVVSEDYWGGDFHWRRITKTGTGWPSGFIHFNDVELEPTAPPAVTDAPTVGRPLEVQPGTWTPTATSFSYRWLAGGKPISGVTTAAYTPSPEHRGKALTIEVTATRNGFESGTATLTTRAVAPGTLVPTEPPTIEGTVEVDRSLSLRPATWSPAPASTTVQWYADGVAVPGATGSTFQLGQEQIDQRITARVTATAPGYRKAAAASEATTPVLAGAISVRSPFAIAGRPRIGKTLTVESGAVEPADAAVAYTWLRDGEPVPGANSQAYILGPGDVGRSIAVRLDVSRPSYRSAVHILRAVGPITTVPALRVRPRGESGRAAISVRVTAPGASAPSGNLTVRVGRRTVNATLTNGRGLILVPELRAGVKRVVVRYSGTNVVSPAVARSSVEVLPTRG</sequence>
<dbReference type="Pfam" id="PF05257">
    <property type="entry name" value="CHAP"/>
    <property type="match status" value="1"/>
</dbReference>
<protein>
    <submittedName>
        <fullName evidence="2">CHAP domain-containing protein</fullName>
    </submittedName>
</protein>
<dbReference type="SUPFAM" id="SSF54001">
    <property type="entry name" value="Cysteine proteinases"/>
    <property type="match status" value="1"/>
</dbReference>
<gene>
    <name evidence="2" type="ORF">QWY28_22875</name>
</gene>
<comment type="caution">
    <text evidence="2">The sequence shown here is derived from an EMBL/GenBank/DDBJ whole genome shotgun (WGS) entry which is preliminary data.</text>
</comment>
<dbReference type="RefSeq" id="WP_300955231.1">
    <property type="nucleotide sequence ID" value="NZ_JAUHJQ010000027.1"/>
</dbReference>
<evidence type="ECO:0000313" key="3">
    <source>
        <dbReference type="Proteomes" id="UP001168620"/>
    </source>
</evidence>
<dbReference type="InterPro" id="IPR038765">
    <property type="entry name" value="Papain-like_cys_pep_sf"/>
</dbReference>
<evidence type="ECO:0000259" key="1">
    <source>
        <dbReference type="PROSITE" id="PS50911"/>
    </source>
</evidence>
<dbReference type="Gene3D" id="2.60.40.2700">
    <property type="match status" value="3"/>
</dbReference>
<proteinExistence type="predicted"/>
<dbReference type="PROSITE" id="PS50911">
    <property type="entry name" value="CHAP"/>
    <property type="match status" value="1"/>
</dbReference>
<evidence type="ECO:0000313" key="2">
    <source>
        <dbReference type="EMBL" id="MDN4175822.1"/>
    </source>
</evidence>
<dbReference type="EMBL" id="JAUHJQ010000027">
    <property type="protein sequence ID" value="MDN4175822.1"/>
    <property type="molecule type" value="Genomic_DNA"/>
</dbReference>